<dbReference type="InParanoid" id="A0A2G5EEN6"/>
<feature type="repeat" description="PPR" evidence="3">
    <location>
        <begin position="624"/>
        <end position="660"/>
    </location>
</feature>
<sequence length="908" mass="104242">MEERLEKAGFEFDSEIVEKVLKRCFKVGNLALRFFNWLKHGVGFRHTSETYNTMIYIAGEAKEFIVVERLMREMEKDSCSKDIKTWTILISSYGKAKFIGKALFYFERMRKCGCEPDETVYKAIVNALCNAGKAEIAMEFYKEMVCKNIEVDMNLYKLLLNCLSRAGNISEVRSIGEDMMNVSQIPEQKVYSCILRSFCIARKIREALELLHELRNKDIMLDPENFEILVKGLCRDGKISDALEIVGIMKQNHEVDAKIYGIIINGYLRRNEVSKAFELFSSMKELGHTPTASTYTELLQQLFRFKEYARACKLYDEMLGNGIQQDIVAMTAVIAGHIQNNCVSEAWKIYEGMKEEKIRFTYKFYSVVIKELSKVLRTDEALELVNEMRHSKMEVGDNIFQGIISALSRKGGGEKADKVKQMWKTSKLYCQGNDVGGLNTEPQFLLKETESVVDMYKHKEPNQKLSSDQIQQCKVDFQLVSPSGECYCEHDLQKICSIFSSPLNWSSMQEALEKCTIHFTPELVLEVLRRCQLHGHAVLNFFSWVKQRAHYNHTTETYNMAIKISGCAKDFKHMRNLYLEMRRRGCTVTSDTWTIMIMQYGRAGLTDIALRKFEEMKFDGCKPSKSTFKYLIVLLCGKKGRKVDEAIKTFHQMINARHVPDKELVEIYLQCLCEEGKISDARWCMESLLKGGFSVPLSYSLVIRSLCRAGRLEEALALETEVGEEKHTLDQYIYGSLVHGLLRAGRVEEALAKVDTMKEGGVAPTVHVHTSLIVHFFKEKKIEKALEIFKRMREEGCAPTIVTYSALIRGYMNMGMVVDARNVFRRMKVKGPSPGFKTYSMFITCLCEMGRSEEAMQLINDMLDNGIFPSTVNFRTICYGLNREGKQDIARTVLQKKWALVSGRKFNQ</sequence>
<dbReference type="Pfam" id="PF13812">
    <property type="entry name" value="PPR_3"/>
    <property type="match status" value="1"/>
</dbReference>
<dbReference type="SUPFAM" id="SSF48452">
    <property type="entry name" value="TPR-like"/>
    <property type="match status" value="1"/>
</dbReference>
<evidence type="ECO:0000256" key="3">
    <source>
        <dbReference type="PROSITE-ProRule" id="PRU00708"/>
    </source>
</evidence>
<protein>
    <recommendedName>
        <fullName evidence="6">Pentacotripeptide-repeat region of PRORP domain-containing protein</fullName>
    </recommendedName>
</protein>
<keyword evidence="5" id="KW-1185">Reference proteome</keyword>
<feature type="repeat" description="PPR" evidence="3">
    <location>
        <begin position="256"/>
        <end position="290"/>
    </location>
</feature>
<dbReference type="InterPro" id="IPR002885">
    <property type="entry name" value="PPR_rpt"/>
</dbReference>
<dbReference type="PROSITE" id="PS51375">
    <property type="entry name" value="PPR"/>
    <property type="match status" value="13"/>
</dbReference>
<dbReference type="STRING" id="218851.A0A2G5EEN6"/>
<dbReference type="Proteomes" id="UP000230069">
    <property type="component" value="Unassembled WGS sequence"/>
</dbReference>
<feature type="repeat" description="PPR" evidence="3">
    <location>
        <begin position="800"/>
        <end position="834"/>
    </location>
</feature>
<evidence type="ECO:0000313" key="4">
    <source>
        <dbReference type="EMBL" id="PIA54235.1"/>
    </source>
</evidence>
<feature type="repeat" description="PPR" evidence="3">
    <location>
        <begin position="589"/>
        <end position="623"/>
    </location>
</feature>
<gene>
    <name evidence="4" type="ORF">AQUCO_00900645v1</name>
</gene>
<feature type="repeat" description="PPR" evidence="3">
    <location>
        <begin position="187"/>
        <end position="221"/>
    </location>
</feature>
<dbReference type="InterPro" id="IPR011990">
    <property type="entry name" value="TPR-like_helical_dom_sf"/>
</dbReference>
<comment type="similarity">
    <text evidence="1">Belongs to the PPR family. P subfamily.</text>
</comment>
<dbReference type="AlphaFoldDB" id="A0A2G5EEN6"/>
<evidence type="ECO:0008006" key="6">
    <source>
        <dbReference type="Google" id="ProtNLM"/>
    </source>
</evidence>
<accession>A0A2G5EEN6</accession>
<name>A0A2G5EEN6_AQUCA</name>
<dbReference type="Pfam" id="PF13041">
    <property type="entry name" value="PPR_2"/>
    <property type="match status" value="4"/>
</dbReference>
<dbReference type="Gene3D" id="1.25.40.10">
    <property type="entry name" value="Tetratricopeptide repeat domain"/>
    <property type="match status" value="6"/>
</dbReference>
<evidence type="ECO:0000256" key="2">
    <source>
        <dbReference type="ARBA" id="ARBA00022737"/>
    </source>
</evidence>
<feature type="repeat" description="PPR" evidence="3">
    <location>
        <begin position="117"/>
        <end position="151"/>
    </location>
</feature>
<dbReference type="FunCoup" id="A0A2G5EEN6">
    <property type="interactions" value="373"/>
</dbReference>
<dbReference type="PANTHER" id="PTHR46128">
    <property type="entry name" value="MITOCHONDRIAL GROUP I INTRON SPLICING FACTOR CCM1"/>
    <property type="match status" value="1"/>
</dbReference>
<proteinExistence type="inferred from homology"/>
<dbReference type="Pfam" id="PF01535">
    <property type="entry name" value="PPR"/>
    <property type="match status" value="7"/>
</dbReference>
<dbReference type="InterPro" id="IPR050872">
    <property type="entry name" value="PPR_P_subfamily"/>
</dbReference>
<feature type="repeat" description="PPR" evidence="3">
    <location>
        <begin position="291"/>
        <end position="325"/>
    </location>
</feature>
<evidence type="ECO:0000313" key="5">
    <source>
        <dbReference type="Proteomes" id="UP000230069"/>
    </source>
</evidence>
<dbReference type="EMBL" id="KZ305026">
    <property type="protein sequence ID" value="PIA54235.1"/>
    <property type="molecule type" value="Genomic_DNA"/>
</dbReference>
<feature type="repeat" description="PPR" evidence="3">
    <location>
        <begin position="730"/>
        <end position="764"/>
    </location>
</feature>
<dbReference type="OrthoDB" id="185373at2759"/>
<dbReference type="PANTHER" id="PTHR46128:SF356">
    <property type="entry name" value="PENTACOTRIPEPTIDE-REPEAT REGION OF PRORP DOMAIN-CONTAINING PROTEIN"/>
    <property type="match status" value="1"/>
</dbReference>
<feature type="repeat" description="PPR" evidence="3">
    <location>
        <begin position="82"/>
        <end position="116"/>
    </location>
</feature>
<keyword evidence="2" id="KW-0677">Repeat</keyword>
<feature type="repeat" description="PPR" evidence="3">
    <location>
        <begin position="835"/>
        <end position="869"/>
    </location>
</feature>
<feature type="repeat" description="PPR" evidence="3">
    <location>
        <begin position="326"/>
        <end position="360"/>
    </location>
</feature>
<evidence type="ECO:0000256" key="1">
    <source>
        <dbReference type="ARBA" id="ARBA00007626"/>
    </source>
</evidence>
<reference evidence="4 5" key="1">
    <citation type="submission" date="2017-09" db="EMBL/GenBank/DDBJ databases">
        <title>WGS assembly of Aquilegia coerulea Goldsmith.</title>
        <authorList>
            <person name="Hodges S."/>
            <person name="Kramer E."/>
            <person name="Nordborg M."/>
            <person name="Tomkins J."/>
            <person name="Borevitz J."/>
            <person name="Derieg N."/>
            <person name="Yan J."/>
            <person name="Mihaltcheva S."/>
            <person name="Hayes R.D."/>
            <person name="Rokhsar D."/>
        </authorList>
    </citation>
    <scope>NUCLEOTIDE SEQUENCE [LARGE SCALE GENOMIC DNA]</scope>
    <source>
        <strain evidence="5">cv. Goldsmith</strain>
    </source>
</reference>
<organism evidence="4 5">
    <name type="scientific">Aquilegia coerulea</name>
    <name type="common">Rocky mountain columbine</name>
    <dbReference type="NCBI Taxonomy" id="218851"/>
    <lineage>
        <taxon>Eukaryota</taxon>
        <taxon>Viridiplantae</taxon>
        <taxon>Streptophyta</taxon>
        <taxon>Embryophyta</taxon>
        <taxon>Tracheophyta</taxon>
        <taxon>Spermatophyta</taxon>
        <taxon>Magnoliopsida</taxon>
        <taxon>Ranunculales</taxon>
        <taxon>Ranunculaceae</taxon>
        <taxon>Thalictroideae</taxon>
        <taxon>Aquilegia</taxon>
    </lineage>
</organism>
<dbReference type="NCBIfam" id="TIGR00756">
    <property type="entry name" value="PPR"/>
    <property type="match status" value="13"/>
</dbReference>
<feature type="repeat" description="PPR" evidence="3">
    <location>
        <begin position="222"/>
        <end position="252"/>
    </location>
</feature>
<feature type="repeat" description="PPR" evidence="3">
    <location>
        <begin position="765"/>
        <end position="799"/>
    </location>
</feature>